<reference evidence="1 2" key="1">
    <citation type="journal article" date="2015" name="Proc. Natl. Acad. Sci. U.S.A.">
        <title>The resurrection genome of Boea hygrometrica: A blueprint for survival of dehydration.</title>
        <authorList>
            <person name="Xiao L."/>
            <person name="Yang G."/>
            <person name="Zhang L."/>
            <person name="Yang X."/>
            <person name="Zhao S."/>
            <person name="Ji Z."/>
            <person name="Zhou Q."/>
            <person name="Hu M."/>
            <person name="Wang Y."/>
            <person name="Chen M."/>
            <person name="Xu Y."/>
            <person name="Jin H."/>
            <person name="Xiao X."/>
            <person name="Hu G."/>
            <person name="Bao F."/>
            <person name="Hu Y."/>
            <person name="Wan P."/>
            <person name="Li L."/>
            <person name="Deng X."/>
            <person name="Kuang T."/>
            <person name="Xiang C."/>
            <person name="Zhu J.K."/>
            <person name="Oliver M.J."/>
            <person name="He Y."/>
        </authorList>
    </citation>
    <scope>NUCLEOTIDE SEQUENCE [LARGE SCALE GENOMIC DNA]</scope>
    <source>
        <strain evidence="2">cv. XS01</strain>
    </source>
</reference>
<dbReference type="EMBL" id="KV000886">
    <property type="protein sequence ID" value="KZV39803.1"/>
    <property type="molecule type" value="Genomic_DNA"/>
</dbReference>
<evidence type="ECO:0000313" key="2">
    <source>
        <dbReference type="Proteomes" id="UP000250235"/>
    </source>
</evidence>
<proteinExistence type="predicted"/>
<gene>
    <name evidence="1" type="ORF">F511_19088</name>
</gene>
<name>A0A2Z7BYS6_9LAMI</name>
<protein>
    <submittedName>
        <fullName evidence="1">Uncharacterized protein</fullName>
    </submittedName>
</protein>
<sequence>MEGLNCNFGLGGLKNCFHIIILSFGNCVDRSDLIGDRDYDEATVVSWIGLGDLPRPTLKCQFPYDSGRSQAPRCQQGNALKHPIFGEKFPVRVSCWSCVLVHELVVPSWRRCDVLLGYQFRFRLSVIYDGGVIWMSKLFGRNLSSECEQLCIPPLETACCYVPEMFGLPIFSRYVVDLRIDEFWGK</sequence>
<evidence type="ECO:0000313" key="1">
    <source>
        <dbReference type="EMBL" id="KZV39803.1"/>
    </source>
</evidence>
<dbReference type="Proteomes" id="UP000250235">
    <property type="component" value="Unassembled WGS sequence"/>
</dbReference>
<keyword evidence="2" id="KW-1185">Reference proteome</keyword>
<organism evidence="1 2">
    <name type="scientific">Dorcoceras hygrometricum</name>
    <dbReference type="NCBI Taxonomy" id="472368"/>
    <lineage>
        <taxon>Eukaryota</taxon>
        <taxon>Viridiplantae</taxon>
        <taxon>Streptophyta</taxon>
        <taxon>Embryophyta</taxon>
        <taxon>Tracheophyta</taxon>
        <taxon>Spermatophyta</taxon>
        <taxon>Magnoliopsida</taxon>
        <taxon>eudicotyledons</taxon>
        <taxon>Gunneridae</taxon>
        <taxon>Pentapetalae</taxon>
        <taxon>asterids</taxon>
        <taxon>lamiids</taxon>
        <taxon>Lamiales</taxon>
        <taxon>Gesneriaceae</taxon>
        <taxon>Didymocarpoideae</taxon>
        <taxon>Trichosporeae</taxon>
        <taxon>Loxocarpinae</taxon>
        <taxon>Dorcoceras</taxon>
    </lineage>
</organism>
<accession>A0A2Z7BYS6</accession>
<dbReference type="AlphaFoldDB" id="A0A2Z7BYS6"/>